<dbReference type="Pfam" id="PF04140">
    <property type="entry name" value="ICMT"/>
    <property type="match status" value="1"/>
</dbReference>
<dbReference type="GO" id="GO:0004671">
    <property type="term" value="F:protein C-terminal S-isoprenylcysteine carboxyl O-methyltransferase activity"/>
    <property type="evidence" value="ECO:0007669"/>
    <property type="project" value="UniProtKB-EC"/>
</dbReference>
<dbReference type="EC" id="2.1.1.100" evidence="3 10"/>
<dbReference type="PANTHER" id="PTHR12714">
    <property type="entry name" value="PROTEIN-S ISOPRENYLCYSTEINE O-METHYLTRANSFERASE"/>
    <property type="match status" value="1"/>
</dbReference>
<organism evidence="12">
    <name type="scientific">Chloropicon roscoffensis</name>
    <dbReference type="NCBI Taxonomy" id="1461544"/>
    <lineage>
        <taxon>Eukaryota</taxon>
        <taxon>Viridiplantae</taxon>
        <taxon>Chlorophyta</taxon>
        <taxon>Chloropicophyceae</taxon>
        <taxon>Chloropicales</taxon>
        <taxon>Chloropicaceae</taxon>
        <taxon>Chloropicon</taxon>
    </lineage>
</organism>
<dbReference type="GO" id="GO:0032259">
    <property type="term" value="P:methylation"/>
    <property type="evidence" value="ECO:0007669"/>
    <property type="project" value="UniProtKB-KW"/>
</dbReference>
<evidence type="ECO:0000256" key="8">
    <source>
        <dbReference type="ARBA" id="ARBA00022989"/>
    </source>
</evidence>
<keyword evidence="7" id="KW-0812">Transmembrane</keyword>
<feature type="signal peptide" evidence="11">
    <location>
        <begin position="1"/>
        <end position="24"/>
    </location>
</feature>
<evidence type="ECO:0000256" key="7">
    <source>
        <dbReference type="ARBA" id="ARBA00022692"/>
    </source>
</evidence>
<dbReference type="Gene3D" id="1.20.120.1630">
    <property type="match status" value="1"/>
</dbReference>
<dbReference type="GO" id="GO:0005789">
    <property type="term" value="C:endoplasmic reticulum membrane"/>
    <property type="evidence" value="ECO:0007669"/>
    <property type="project" value="UniProtKB-SubCell"/>
</dbReference>
<keyword evidence="6 10" id="KW-0949">S-adenosyl-L-methionine</keyword>
<name>A0A7S3CCV5_9CHLO</name>
<comment type="similarity">
    <text evidence="2 10">Belongs to the class VI-like SAM-binding methyltransferase superfamily. Isoprenylcysteine carboxyl methyltransferase family.</text>
</comment>
<gene>
    <name evidence="12" type="ORF">CROS1456_LOCUS3898</name>
</gene>
<evidence type="ECO:0000313" key="12">
    <source>
        <dbReference type="EMBL" id="CAE0190808.1"/>
    </source>
</evidence>
<dbReference type="PROSITE" id="PS51564">
    <property type="entry name" value="SAM_ICMT"/>
    <property type="match status" value="1"/>
</dbReference>
<dbReference type="InterPro" id="IPR025770">
    <property type="entry name" value="PPMT_MeTrfase"/>
</dbReference>
<evidence type="ECO:0000256" key="5">
    <source>
        <dbReference type="ARBA" id="ARBA00022679"/>
    </source>
</evidence>
<dbReference type="InterPro" id="IPR007269">
    <property type="entry name" value="ICMT_MeTrfase"/>
</dbReference>
<protein>
    <recommendedName>
        <fullName evidence="3 10">Protein-S-isoprenylcysteine O-methyltransferase</fullName>
        <ecNumber evidence="3 10">2.1.1.100</ecNumber>
    </recommendedName>
</protein>
<dbReference type="EMBL" id="HBHZ01005021">
    <property type="protein sequence ID" value="CAE0190808.1"/>
    <property type="molecule type" value="Transcribed_RNA"/>
</dbReference>
<dbReference type="PANTHER" id="PTHR12714:SF9">
    <property type="entry name" value="PROTEIN-S-ISOPRENYLCYSTEINE O-METHYLTRANSFERASE"/>
    <property type="match status" value="1"/>
</dbReference>
<evidence type="ECO:0000256" key="9">
    <source>
        <dbReference type="ARBA" id="ARBA00023136"/>
    </source>
</evidence>
<evidence type="ECO:0000256" key="11">
    <source>
        <dbReference type="SAM" id="SignalP"/>
    </source>
</evidence>
<proteinExistence type="inferred from homology"/>
<evidence type="ECO:0000256" key="3">
    <source>
        <dbReference type="ARBA" id="ARBA00012151"/>
    </source>
</evidence>
<comment type="subcellular location">
    <subcellularLocation>
        <location evidence="10">Endoplasmic reticulum membrane</location>
        <topology evidence="10">Multi-pass membrane protein</topology>
    </subcellularLocation>
    <subcellularLocation>
        <location evidence="1">Membrane</location>
        <topology evidence="1">Multi-pass membrane protein</topology>
    </subcellularLocation>
</comment>
<dbReference type="AlphaFoldDB" id="A0A7S3CCV5"/>
<keyword evidence="8" id="KW-1133">Transmembrane helix</keyword>
<evidence type="ECO:0000256" key="1">
    <source>
        <dbReference type="ARBA" id="ARBA00004141"/>
    </source>
</evidence>
<keyword evidence="11" id="KW-0732">Signal</keyword>
<keyword evidence="5" id="KW-0808">Transferase</keyword>
<evidence type="ECO:0000256" key="6">
    <source>
        <dbReference type="ARBA" id="ARBA00022691"/>
    </source>
</evidence>
<accession>A0A7S3CCV5</accession>
<keyword evidence="4 10" id="KW-0489">Methyltransferase</keyword>
<comment type="cofactor">
    <cofactor evidence="10">
        <name>Zn(2+)</name>
        <dbReference type="ChEBI" id="CHEBI:29105"/>
    </cofactor>
    <text evidence="10">Divalent metal cations. Probably Zn(2+).</text>
</comment>
<evidence type="ECO:0000256" key="4">
    <source>
        <dbReference type="ARBA" id="ARBA00022603"/>
    </source>
</evidence>
<feature type="chain" id="PRO_5030991378" description="Protein-S-isoprenylcysteine O-methyltransferase" evidence="11">
    <location>
        <begin position="25"/>
        <end position="203"/>
    </location>
</feature>
<reference evidence="12" key="1">
    <citation type="submission" date="2021-01" db="EMBL/GenBank/DDBJ databases">
        <authorList>
            <person name="Corre E."/>
            <person name="Pelletier E."/>
            <person name="Niang G."/>
            <person name="Scheremetjew M."/>
            <person name="Finn R."/>
            <person name="Kale V."/>
            <person name="Holt S."/>
            <person name="Cochrane G."/>
            <person name="Meng A."/>
            <person name="Brown T."/>
            <person name="Cohen L."/>
        </authorList>
    </citation>
    <scope>NUCLEOTIDE SEQUENCE</scope>
    <source>
        <strain evidence="12">RCC1871</strain>
    </source>
</reference>
<sequence>MMILDLVLFLACLAFFHTSEFALAWIFNPSDLSRDSWLFSRHYCLAMGLALSEYFCERALAPGWKRPSPVMWAGLLLVLLGEALRKAAILTAGPSFTLDVKTHRRPHHHLVTRGVYRLCRHPGYLGWTLWCVGTQVLLRNVVCSAVFAAWSWKFFAHRIPYEETLLLEMFGERYRDYAAKTRLWLPFIESPCERTEHSEWPDL</sequence>
<keyword evidence="9" id="KW-0472">Membrane</keyword>
<comment type="catalytic activity">
    <reaction evidence="10">
        <text>[protein]-C-terminal S-[(2E,6E)-farnesyl]-L-cysteine + S-adenosyl-L-methionine = [protein]-C-terminal S-[(2E,6E)-farnesyl]-L-cysteine methyl ester + S-adenosyl-L-homocysteine</text>
        <dbReference type="Rhea" id="RHEA:21672"/>
        <dbReference type="Rhea" id="RHEA-COMP:12125"/>
        <dbReference type="Rhea" id="RHEA-COMP:12126"/>
        <dbReference type="ChEBI" id="CHEBI:57856"/>
        <dbReference type="ChEBI" id="CHEBI:59789"/>
        <dbReference type="ChEBI" id="CHEBI:90510"/>
        <dbReference type="ChEBI" id="CHEBI:90511"/>
        <dbReference type="EC" id="2.1.1.100"/>
    </reaction>
</comment>
<evidence type="ECO:0000256" key="2">
    <source>
        <dbReference type="ARBA" id="ARBA00009140"/>
    </source>
</evidence>
<evidence type="ECO:0000256" key="10">
    <source>
        <dbReference type="RuleBase" id="RU362022"/>
    </source>
</evidence>
<keyword evidence="10" id="KW-0256">Endoplasmic reticulum</keyword>